<dbReference type="EMBL" id="JAGQLK010000183">
    <property type="protein sequence ID" value="MCA9383941.1"/>
    <property type="molecule type" value="Genomic_DNA"/>
</dbReference>
<accession>A0A955L734</accession>
<keyword evidence="1" id="KW-1133">Transmembrane helix</keyword>
<comment type="caution">
    <text evidence="2">The sequence shown here is derived from an EMBL/GenBank/DDBJ whole genome shotgun (WGS) entry which is preliminary data.</text>
</comment>
<dbReference type="AlphaFoldDB" id="A0A955L734"/>
<keyword evidence="1" id="KW-0472">Membrane</keyword>
<evidence type="ECO:0000256" key="1">
    <source>
        <dbReference type="SAM" id="Phobius"/>
    </source>
</evidence>
<evidence type="ECO:0000313" key="2">
    <source>
        <dbReference type="EMBL" id="MCA9383941.1"/>
    </source>
</evidence>
<reference evidence="2" key="1">
    <citation type="submission" date="2020-04" db="EMBL/GenBank/DDBJ databases">
        <authorList>
            <person name="Zhang T."/>
        </authorList>
    </citation>
    <scope>NUCLEOTIDE SEQUENCE</scope>
    <source>
        <strain evidence="2">HKST-UBA14</strain>
    </source>
</reference>
<reference evidence="2" key="2">
    <citation type="journal article" date="2021" name="Microbiome">
        <title>Successional dynamics and alternative stable states in a saline activated sludge microbial community over 9 years.</title>
        <authorList>
            <person name="Wang Y."/>
            <person name="Ye J."/>
            <person name="Ju F."/>
            <person name="Liu L."/>
            <person name="Boyd J.A."/>
            <person name="Deng Y."/>
            <person name="Parks D.H."/>
            <person name="Jiang X."/>
            <person name="Yin X."/>
            <person name="Woodcroft B.J."/>
            <person name="Tyson G.W."/>
            <person name="Hugenholtz P."/>
            <person name="Polz M.F."/>
            <person name="Zhang T."/>
        </authorList>
    </citation>
    <scope>NUCLEOTIDE SEQUENCE</scope>
    <source>
        <strain evidence="2">HKST-UBA14</strain>
    </source>
</reference>
<keyword evidence="1" id="KW-0812">Transmembrane</keyword>
<feature type="transmembrane region" description="Helical" evidence="1">
    <location>
        <begin position="16"/>
        <end position="38"/>
    </location>
</feature>
<organism evidence="2 3">
    <name type="scientific">Candidatus Dojkabacteria bacterium</name>
    <dbReference type="NCBI Taxonomy" id="2099670"/>
    <lineage>
        <taxon>Bacteria</taxon>
        <taxon>Candidatus Dojkabacteria</taxon>
    </lineage>
</organism>
<feature type="transmembrane region" description="Helical" evidence="1">
    <location>
        <begin position="59"/>
        <end position="80"/>
    </location>
</feature>
<protein>
    <submittedName>
        <fullName evidence="2">Uncharacterized protein</fullName>
    </submittedName>
</protein>
<dbReference type="Proteomes" id="UP000783287">
    <property type="component" value="Unassembled WGS sequence"/>
</dbReference>
<feature type="non-terminal residue" evidence="2">
    <location>
        <position position="1"/>
    </location>
</feature>
<sequence>PALGFFLLIGRAGMDIIFYFFLFAILGTILEWVIGYSYHMIVGQRLWTYHRGDIRKYSSWLAVPIWGFIGLVFHLVTLMFN</sequence>
<name>A0A955L734_9BACT</name>
<evidence type="ECO:0000313" key="3">
    <source>
        <dbReference type="Proteomes" id="UP000783287"/>
    </source>
</evidence>
<proteinExistence type="predicted"/>
<gene>
    <name evidence="2" type="ORF">KC909_06290</name>
</gene>